<dbReference type="Proteomes" id="UP001142489">
    <property type="component" value="Unassembled WGS sequence"/>
</dbReference>
<reference evidence="2" key="1">
    <citation type="journal article" date="2023" name="DNA Res.">
        <title>Chromosome-level genome assembly of Phrynocephalus forsythii using third-generation DNA sequencing and Hi-C analysis.</title>
        <authorList>
            <person name="Qi Y."/>
            <person name="Zhao W."/>
            <person name="Zhao Y."/>
            <person name="Niu C."/>
            <person name="Cao S."/>
            <person name="Zhang Y."/>
        </authorList>
    </citation>
    <scope>NUCLEOTIDE SEQUENCE</scope>
    <source>
        <tissue evidence="2">Muscle</tissue>
    </source>
</reference>
<evidence type="ECO:0000313" key="3">
    <source>
        <dbReference type="Proteomes" id="UP001142489"/>
    </source>
</evidence>
<feature type="compositionally biased region" description="Polar residues" evidence="1">
    <location>
        <begin position="73"/>
        <end position="95"/>
    </location>
</feature>
<evidence type="ECO:0000256" key="1">
    <source>
        <dbReference type="SAM" id="MobiDB-lite"/>
    </source>
</evidence>
<keyword evidence="3" id="KW-1185">Reference proteome</keyword>
<feature type="region of interest" description="Disordered" evidence="1">
    <location>
        <begin position="55"/>
        <end position="102"/>
    </location>
</feature>
<gene>
    <name evidence="2" type="ORF">JRQ81_011502</name>
</gene>
<proteinExistence type="predicted"/>
<name>A0A9Q1AQK2_9SAUR</name>
<dbReference type="EMBL" id="JAPFRF010000023">
    <property type="protein sequence ID" value="KAJ7303986.1"/>
    <property type="molecule type" value="Genomic_DNA"/>
</dbReference>
<protein>
    <submittedName>
        <fullName evidence="2">Uncharacterized protein</fullName>
    </submittedName>
</protein>
<comment type="caution">
    <text evidence="2">The sequence shown here is derived from an EMBL/GenBank/DDBJ whole genome shotgun (WGS) entry which is preliminary data.</text>
</comment>
<evidence type="ECO:0000313" key="2">
    <source>
        <dbReference type="EMBL" id="KAJ7303986.1"/>
    </source>
</evidence>
<dbReference type="AlphaFoldDB" id="A0A9Q1AQK2"/>
<organism evidence="2 3">
    <name type="scientific">Phrynocephalus forsythii</name>
    <dbReference type="NCBI Taxonomy" id="171643"/>
    <lineage>
        <taxon>Eukaryota</taxon>
        <taxon>Metazoa</taxon>
        <taxon>Chordata</taxon>
        <taxon>Craniata</taxon>
        <taxon>Vertebrata</taxon>
        <taxon>Euteleostomi</taxon>
        <taxon>Lepidosauria</taxon>
        <taxon>Squamata</taxon>
        <taxon>Bifurcata</taxon>
        <taxon>Unidentata</taxon>
        <taxon>Episquamata</taxon>
        <taxon>Toxicofera</taxon>
        <taxon>Iguania</taxon>
        <taxon>Acrodonta</taxon>
        <taxon>Agamidae</taxon>
        <taxon>Agaminae</taxon>
        <taxon>Phrynocephalus</taxon>
    </lineage>
</organism>
<accession>A0A9Q1AQK2</accession>
<sequence length="102" mass="11476">MDFHQALHLASWPDALWVSFSWPACSLSVSQEEKKRFLEVAAAAGSLKARQSLGQKPVEQACLRNDPTRSDNRQNILSPQCSNVVQYPTNPQTVFRQPDPPR</sequence>